<accession>A0A6J5SC67</accession>
<dbReference type="EMBL" id="LR797272">
    <property type="protein sequence ID" value="CAB4198481.1"/>
    <property type="molecule type" value="Genomic_DNA"/>
</dbReference>
<dbReference type="PROSITE" id="PS51257">
    <property type="entry name" value="PROKAR_LIPOPROTEIN"/>
    <property type="match status" value="1"/>
</dbReference>
<feature type="region of interest" description="Disordered" evidence="1">
    <location>
        <begin position="157"/>
        <end position="183"/>
    </location>
</feature>
<organism evidence="5">
    <name type="scientific">uncultured Caudovirales phage</name>
    <dbReference type="NCBI Taxonomy" id="2100421"/>
    <lineage>
        <taxon>Viruses</taxon>
        <taxon>Duplodnaviria</taxon>
        <taxon>Heunggongvirae</taxon>
        <taxon>Uroviricota</taxon>
        <taxon>Caudoviricetes</taxon>
        <taxon>Peduoviridae</taxon>
        <taxon>Maltschvirus</taxon>
        <taxon>Maltschvirus maltsch</taxon>
    </lineage>
</organism>
<protein>
    <recommendedName>
        <fullName evidence="7">Lipoprotein</fullName>
    </recommendedName>
</protein>
<name>A0A6J5SC67_9CAUD</name>
<evidence type="ECO:0000313" key="4">
    <source>
        <dbReference type="EMBL" id="CAB4198481.1"/>
    </source>
</evidence>
<dbReference type="EMBL" id="LR797019">
    <property type="protein sequence ID" value="CAB4181039.1"/>
    <property type="molecule type" value="Genomic_DNA"/>
</dbReference>
<reference evidence="5" key="1">
    <citation type="submission" date="2020-05" db="EMBL/GenBank/DDBJ databases">
        <authorList>
            <person name="Chiriac C."/>
            <person name="Salcher M."/>
            <person name="Ghai R."/>
            <person name="Kavagutti S V."/>
        </authorList>
    </citation>
    <scope>NUCLEOTIDE SEQUENCE</scope>
</reference>
<proteinExistence type="predicted"/>
<feature type="compositionally biased region" description="Basic and acidic residues" evidence="1">
    <location>
        <begin position="163"/>
        <end position="177"/>
    </location>
</feature>
<dbReference type="EMBL" id="LR797375">
    <property type="protein sequence ID" value="CAB4211464.1"/>
    <property type="molecule type" value="Genomic_DNA"/>
</dbReference>
<evidence type="ECO:0000313" key="5">
    <source>
        <dbReference type="EMBL" id="CAB4211464.1"/>
    </source>
</evidence>
<dbReference type="EMBL" id="LR796861">
    <property type="protein sequence ID" value="CAB4170399.1"/>
    <property type="molecule type" value="Genomic_DNA"/>
</dbReference>
<evidence type="ECO:0000313" key="6">
    <source>
        <dbReference type="EMBL" id="CAB5238567.1"/>
    </source>
</evidence>
<evidence type="ECO:0000256" key="1">
    <source>
        <dbReference type="SAM" id="MobiDB-lite"/>
    </source>
</evidence>
<sequence length="217" mass="24309">MKYIMICTMASVIALSGCSTFKADPNKTVEIPANKLDNIPQWYLAKDPEDTKFIVVTATDVSKDMQFAIDKATLNAKIQLAARLKTDVDSVTRESTLETAGSGSAVEREIDRVSKVRVKQAIGMFKRENIAVFKEGDVYRAYVQFKIATEDAKRLTQPVGKNKNRDDKFKELEDEPKVSTVQPSTFQLLPVENEEYKKRREEAMKLPGAVIGQAVVQ</sequence>
<evidence type="ECO:0000313" key="2">
    <source>
        <dbReference type="EMBL" id="CAB4170399.1"/>
    </source>
</evidence>
<evidence type="ECO:0000313" key="3">
    <source>
        <dbReference type="EMBL" id="CAB4181039.1"/>
    </source>
</evidence>
<dbReference type="EMBL" id="LR798454">
    <property type="protein sequence ID" value="CAB5238567.1"/>
    <property type="molecule type" value="Genomic_DNA"/>
</dbReference>
<evidence type="ECO:0008006" key="7">
    <source>
        <dbReference type="Google" id="ProtNLM"/>
    </source>
</evidence>
<gene>
    <name evidence="3" type="ORF">UFOVP1066_5</name>
    <name evidence="4" type="ORF">UFOVP1315_110</name>
    <name evidence="5" type="ORF">UFOVP1421_71</name>
    <name evidence="6" type="ORF">UFOVP1525_81</name>
    <name evidence="2" type="ORF">UFOVP909_44</name>
</gene>